<dbReference type="NCBIfam" id="NF047558">
    <property type="entry name" value="TPR_END_plus"/>
    <property type="match status" value="1"/>
</dbReference>
<reference evidence="3 4" key="1">
    <citation type="submission" date="2019-01" db="EMBL/GenBank/DDBJ databases">
        <authorList>
            <person name="Ferrante I. M."/>
        </authorList>
    </citation>
    <scope>NUCLEOTIDE SEQUENCE [LARGE SCALE GENOMIC DNA]</scope>
    <source>
        <strain evidence="3 4">B856</strain>
    </source>
</reference>
<dbReference type="AlphaFoldDB" id="A0A448ZBG7"/>
<organism evidence="3 4">
    <name type="scientific">Pseudo-nitzschia multistriata</name>
    <dbReference type="NCBI Taxonomy" id="183589"/>
    <lineage>
        <taxon>Eukaryota</taxon>
        <taxon>Sar</taxon>
        <taxon>Stramenopiles</taxon>
        <taxon>Ochrophyta</taxon>
        <taxon>Bacillariophyta</taxon>
        <taxon>Bacillariophyceae</taxon>
        <taxon>Bacillariophycidae</taxon>
        <taxon>Bacillariales</taxon>
        <taxon>Bacillariaceae</taxon>
        <taxon>Pseudo-nitzschia</taxon>
    </lineage>
</organism>
<dbReference type="OrthoDB" id="439127at2759"/>
<feature type="chain" id="PRO_5019144944" evidence="2">
    <location>
        <begin position="28"/>
        <end position="206"/>
    </location>
</feature>
<proteinExistence type="predicted"/>
<name>A0A448ZBG7_9STRA</name>
<dbReference type="InterPro" id="IPR011990">
    <property type="entry name" value="TPR-like_helical_dom_sf"/>
</dbReference>
<sequence>MTSLIRKGKAFLIFSTVVVLSLSRSDAFSILSASRAAAATHRSAESSTTSIAMTNEDIPDPATFREAEVLALLLMQEGRHDDAIIAFQKGMKLPGSRNPDMIRSRNVSGVSPVGGSFGGTSSQEANRLSNNELQSAYYNMACCNSRLGKVEEAVVNLEKAFQSGFDKYDTVRGDPDLDPIKQSRDYQKMMDTYDPPGFNPFGLFKK</sequence>
<feature type="compositionally biased region" description="Low complexity" evidence="1">
    <location>
        <begin position="107"/>
        <end position="122"/>
    </location>
</feature>
<keyword evidence="2" id="KW-0732">Signal</keyword>
<protein>
    <submittedName>
        <fullName evidence="3">Uncharacterized protein</fullName>
    </submittedName>
</protein>
<evidence type="ECO:0000313" key="4">
    <source>
        <dbReference type="Proteomes" id="UP000291116"/>
    </source>
</evidence>
<evidence type="ECO:0000256" key="1">
    <source>
        <dbReference type="SAM" id="MobiDB-lite"/>
    </source>
</evidence>
<dbReference type="InterPro" id="IPR019734">
    <property type="entry name" value="TPR_rpt"/>
</dbReference>
<dbReference type="Proteomes" id="UP000291116">
    <property type="component" value="Unassembled WGS sequence"/>
</dbReference>
<dbReference type="SUPFAM" id="SSF48452">
    <property type="entry name" value="TPR-like"/>
    <property type="match status" value="1"/>
</dbReference>
<accession>A0A448ZBG7</accession>
<keyword evidence="4" id="KW-1185">Reference proteome</keyword>
<gene>
    <name evidence="3" type="ORF">PSNMU_V1.4_AUG-EV-PASAV3_0062280</name>
</gene>
<dbReference type="Gene3D" id="1.25.40.10">
    <property type="entry name" value="Tetratricopeptide repeat domain"/>
    <property type="match status" value="1"/>
</dbReference>
<dbReference type="EMBL" id="CAACVS010000218">
    <property type="protein sequence ID" value="VEU39380.1"/>
    <property type="molecule type" value="Genomic_DNA"/>
</dbReference>
<feature type="region of interest" description="Disordered" evidence="1">
    <location>
        <begin position="105"/>
        <end position="124"/>
    </location>
</feature>
<feature type="signal peptide" evidence="2">
    <location>
        <begin position="1"/>
        <end position="27"/>
    </location>
</feature>
<evidence type="ECO:0000313" key="3">
    <source>
        <dbReference type="EMBL" id="VEU39380.1"/>
    </source>
</evidence>
<dbReference type="Pfam" id="PF13181">
    <property type="entry name" value="TPR_8"/>
    <property type="match status" value="1"/>
</dbReference>
<evidence type="ECO:0000256" key="2">
    <source>
        <dbReference type="SAM" id="SignalP"/>
    </source>
</evidence>